<feature type="non-terminal residue" evidence="9">
    <location>
        <position position="1"/>
    </location>
</feature>
<dbReference type="InterPro" id="IPR036397">
    <property type="entry name" value="RNaseH_sf"/>
</dbReference>
<evidence type="ECO:0000313" key="10">
    <source>
        <dbReference type="Proteomes" id="UP001159427"/>
    </source>
</evidence>
<keyword evidence="4" id="KW-0378">Hydrolase</keyword>
<evidence type="ECO:0000259" key="8">
    <source>
        <dbReference type="Pfam" id="PF22123"/>
    </source>
</evidence>
<feature type="domain" description="Exuperantia RNAse H-like" evidence="8">
    <location>
        <begin position="65"/>
        <end position="173"/>
    </location>
</feature>
<dbReference type="Proteomes" id="UP001159427">
    <property type="component" value="Unassembled WGS sequence"/>
</dbReference>
<evidence type="ECO:0000256" key="7">
    <source>
        <dbReference type="SAM" id="MobiDB-lite"/>
    </source>
</evidence>
<proteinExistence type="predicted"/>
<evidence type="ECO:0000256" key="1">
    <source>
        <dbReference type="ARBA" id="ARBA00001946"/>
    </source>
</evidence>
<name>A0ABN8LSC8_9CNID</name>
<comment type="cofactor">
    <cofactor evidence="1">
        <name>Mg(2+)</name>
        <dbReference type="ChEBI" id="CHEBI:18420"/>
    </cofactor>
</comment>
<dbReference type="EMBL" id="CALNXI010000115">
    <property type="protein sequence ID" value="CAH3019421.1"/>
    <property type="molecule type" value="Genomic_DNA"/>
</dbReference>
<accession>A0ABN8LSC8</accession>
<evidence type="ECO:0000256" key="4">
    <source>
        <dbReference type="ARBA" id="ARBA00022801"/>
    </source>
</evidence>
<keyword evidence="3" id="KW-0479">Metal-binding</keyword>
<keyword evidence="2" id="KW-0540">Nuclease</keyword>
<evidence type="ECO:0000256" key="3">
    <source>
        <dbReference type="ARBA" id="ARBA00022723"/>
    </source>
</evidence>
<protein>
    <recommendedName>
        <fullName evidence="8">Exuperantia RNAse H-like domain-containing protein</fullName>
    </recommendedName>
</protein>
<evidence type="ECO:0000313" key="9">
    <source>
        <dbReference type="EMBL" id="CAH3019421.1"/>
    </source>
</evidence>
<reference evidence="9 10" key="1">
    <citation type="submission" date="2022-05" db="EMBL/GenBank/DDBJ databases">
        <authorList>
            <consortium name="Genoscope - CEA"/>
            <person name="William W."/>
        </authorList>
    </citation>
    <scope>NUCLEOTIDE SEQUENCE [LARGE SCALE GENOMIC DNA]</scope>
</reference>
<organism evidence="9 10">
    <name type="scientific">Porites evermanni</name>
    <dbReference type="NCBI Taxonomy" id="104178"/>
    <lineage>
        <taxon>Eukaryota</taxon>
        <taxon>Metazoa</taxon>
        <taxon>Cnidaria</taxon>
        <taxon>Anthozoa</taxon>
        <taxon>Hexacorallia</taxon>
        <taxon>Scleractinia</taxon>
        <taxon>Fungiina</taxon>
        <taxon>Poritidae</taxon>
        <taxon>Porites</taxon>
    </lineage>
</organism>
<dbReference type="InterPro" id="IPR054362">
    <property type="entry name" value="Exu_RNase_H-like"/>
</dbReference>
<keyword evidence="10" id="KW-1185">Reference proteome</keyword>
<evidence type="ECO:0000256" key="5">
    <source>
        <dbReference type="ARBA" id="ARBA00022839"/>
    </source>
</evidence>
<dbReference type="Gene3D" id="3.30.420.10">
    <property type="entry name" value="Ribonuclease H-like superfamily/Ribonuclease H"/>
    <property type="match status" value="1"/>
</dbReference>
<sequence length="222" mass="24446">RASKLKQLETREGKQYESGLGYRHDSSEEQTEIPPHTCRPDIQKVYQNCLTIKIHSLILAGDDAEICEIAAAEGKNTFQVYILPSNSITPAASAVNKLTVRSGVLHYDGKPVSSTSLAAGLSDLLQWLEARQPCLLMAHNAKAFDAKHLVKAVTSSDLLPKSSQVVLGFSDTLPAFRQLFPDRASCSQEHLAQDLLERTYNTHSALDDVLILQGLASKYIYH</sequence>
<comment type="caution">
    <text evidence="9">The sequence shown here is derived from an EMBL/GenBank/DDBJ whole genome shotgun (WGS) entry which is preliminary data.</text>
</comment>
<feature type="region of interest" description="Disordered" evidence="7">
    <location>
        <begin position="1"/>
        <end position="36"/>
    </location>
</feature>
<dbReference type="PANTHER" id="PTHR13058">
    <property type="entry name" value="THREE PRIME REPAIR EXONUCLEASE 1, 2"/>
    <property type="match status" value="1"/>
</dbReference>
<gene>
    <name evidence="9" type="ORF">PEVE_00002560</name>
</gene>
<evidence type="ECO:0000256" key="2">
    <source>
        <dbReference type="ARBA" id="ARBA00022722"/>
    </source>
</evidence>
<keyword evidence="5" id="KW-0269">Exonuclease</keyword>
<dbReference type="InterPro" id="IPR012337">
    <property type="entry name" value="RNaseH-like_sf"/>
</dbReference>
<dbReference type="InterPro" id="IPR040393">
    <property type="entry name" value="TREX1/2"/>
</dbReference>
<dbReference type="Pfam" id="PF22123">
    <property type="entry name" value="Exu_RNase_H_like"/>
    <property type="match status" value="1"/>
</dbReference>
<dbReference type="PANTHER" id="PTHR13058:SF22">
    <property type="entry name" value="EXODEOXYRIBONUCLEASE III"/>
    <property type="match status" value="1"/>
</dbReference>
<feature type="compositionally biased region" description="Basic and acidic residues" evidence="7">
    <location>
        <begin position="1"/>
        <end position="15"/>
    </location>
</feature>
<evidence type="ECO:0000256" key="6">
    <source>
        <dbReference type="ARBA" id="ARBA00022842"/>
    </source>
</evidence>
<keyword evidence="6" id="KW-0460">Magnesium</keyword>
<dbReference type="SUPFAM" id="SSF53098">
    <property type="entry name" value="Ribonuclease H-like"/>
    <property type="match status" value="1"/>
</dbReference>